<dbReference type="STRING" id="9555.ENSPANP00000036465"/>
<reference evidence="1" key="2">
    <citation type="submission" date="2025-08" db="UniProtKB">
        <authorList>
            <consortium name="Ensembl"/>
        </authorList>
    </citation>
    <scope>IDENTIFICATION</scope>
</reference>
<dbReference type="GeneTree" id="ENSGT00910000146945"/>
<dbReference type="Ensembl" id="ENSPANT00000041865.2">
    <property type="protein sequence ID" value="ENSPANP00000036465.2"/>
    <property type="gene ID" value="ENSPANG00000032374.2"/>
</dbReference>
<accession>A0A2I3ML92</accession>
<dbReference type="AlphaFoldDB" id="A0A2I3ML92"/>
<sequence length="124" mass="14170">MATRQRESSFTSYSYTSSCNADDEGMRSTCEDASLCKKTPISSPRQHSPPHCPTLGGKSFHLGHSDRLDSEILLPRVHGNLLQSPGFAEWEEEMMLLQWFLHWMLELARLGFFQPLELWGVSRL</sequence>
<dbReference type="OMA" id="NADDEGM"/>
<protein>
    <submittedName>
        <fullName evidence="1">Uncharacterized protein</fullName>
    </submittedName>
</protein>
<dbReference type="Proteomes" id="UP000028761">
    <property type="component" value="Chromosome 18"/>
</dbReference>
<keyword evidence="2" id="KW-1185">Reference proteome</keyword>
<organism evidence="1 2">
    <name type="scientific">Papio anubis</name>
    <name type="common">Olive baboon</name>
    <dbReference type="NCBI Taxonomy" id="9555"/>
    <lineage>
        <taxon>Eukaryota</taxon>
        <taxon>Metazoa</taxon>
        <taxon>Chordata</taxon>
        <taxon>Craniata</taxon>
        <taxon>Vertebrata</taxon>
        <taxon>Euteleostomi</taxon>
        <taxon>Mammalia</taxon>
        <taxon>Eutheria</taxon>
        <taxon>Euarchontoglires</taxon>
        <taxon>Primates</taxon>
        <taxon>Haplorrhini</taxon>
        <taxon>Catarrhini</taxon>
        <taxon>Cercopithecidae</taxon>
        <taxon>Cercopithecinae</taxon>
        <taxon>Papio</taxon>
    </lineage>
</organism>
<dbReference type="Bgee" id="ENSPANG00000032374">
    <property type="expression patterns" value="Expressed in lateral globus pallidus"/>
</dbReference>
<reference evidence="1 2" key="1">
    <citation type="submission" date="2012-03" db="EMBL/GenBank/DDBJ databases">
        <title>Whole Genome Assembly of Papio anubis.</title>
        <authorList>
            <person name="Liu Y.L."/>
            <person name="Abraham K.A."/>
            <person name="Akbar H.A."/>
            <person name="Ali S.A."/>
            <person name="Anosike U.A."/>
            <person name="Aqrawi P.A."/>
            <person name="Arias F.A."/>
            <person name="Attaway T.A."/>
            <person name="Awwad R.A."/>
            <person name="Babu C.B."/>
            <person name="Bandaranaike D.B."/>
            <person name="Battles P.B."/>
            <person name="Bell A.B."/>
            <person name="Beltran B.B."/>
            <person name="Berhane-Mersha D.B."/>
            <person name="Bess C.B."/>
            <person name="Bickham C.B."/>
            <person name="Bolden T.B."/>
            <person name="Carter K.C."/>
            <person name="Chau D.C."/>
            <person name="Chavez A.C."/>
            <person name="Clerc-Blankenburg K.C."/>
            <person name="Coyle M.C."/>
            <person name="Dao M.D."/>
            <person name="Davila M.L.D."/>
            <person name="Davy-Carroll L.D."/>
            <person name="Denson S.D."/>
            <person name="Dinh H.D."/>
            <person name="Fernandez S.F."/>
            <person name="Fernando P.F."/>
            <person name="Forbes L.F."/>
            <person name="Francis C.F."/>
            <person name="Francisco L.F."/>
            <person name="Fu Q.F."/>
            <person name="Garcia-Iii R.G."/>
            <person name="Garrett T.G."/>
            <person name="Gross S.G."/>
            <person name="Gubbala S.G."/>
            <person name="Hirani K.H."/>
            <person name="Hogues M.H."/>
            <person name="Hollins B.H."/>
            <person name="Jackson L.J."/>
            <person name="Javaid M.J."/>
            <person name="Jhangiani S.J."/>
            <person name="Johnson A.J."/>
            <person name="Johnson B.J."/>
            <person name="Jones J.J."/>
            <person name="Joshi V.J."/>
            <person name="Kalu J.K."/>
            <person name="Khan N.K."/>
            <person name="Korchina V.K."/>
            <person name="Kovar C.K."/>
            <person name="Lago L.L."/>
            <person name="Lara F.L."/>
            <person name="Le T.-K.L."/>
            <person name="Lee S.L."/>
            <person name="Legall-Iii F.L."/>
            <person name="Lemon S.L."/>
            <person name="Liu J.L."/>
            <person name="Liu Y.-S.L."/>
            <person name="Liyanage D.L."/>
            <person name="Lopez J.L."/>
            <person name="Lorensuhewa L.L."/>
            <person name="Mata R.M."/>
            <person name="Mathew T.M."/>
            <person name="Mercado C.M."/>
            <person name="Mercado I.M."/>
            <person name="Morales K.M."/>
            <person name="Morgan M.M."/>
            <person name="Munidasa M.M."/>
            <person name="Ngo D.N."/>
            <person name="Nguyen L.N."/>
            <person name="Nguyen T.N."/>
            <person name="Nguyen N.N."/>
            <person name="Obregon M.O."/>
            <person name="Okwuonu G.O."/>
            <person name="Ongeri F.O."/>
            <person name="Onwere C.O."/>
            <person name="Osifeso I.O."/>
            <person name="Parra A.P."/>
            <person name="Patil S.P."/>
            <person name="Perez A.P."/>
            <person name="Perez Y.P."/>
            <person name="Pham C.P."/>
            <person name="Pu L.-L.P."/>
            <person name="Puazo M.P."/>
            <person name="Quiroz J.Q."/>
            <person name="Rouhana J.R."/>
            <person name="Ruiz M.R."/>
            <person name="Ruiz S.-J.R."/>
            <person name="Saada N.S."/>
            <person name="Santibanez J.S."/>
            <person name="Scheel M.S."/>
            <person name="Schneider B.S."/>
            <person name="Simmons D.S."/>
            <person name="Sisson I.S."/>
            <person name="Tang L.-Y.T."/>
            <person name="Thornton R.T."/>
            <person name="Tisius J.T."/>
            <person name="Toledanes G.T."/>
            <person name="Trejos Z.T."/>
            <person name="Usmani K.U."/>
            <person name="Varghese R.V."/>
            <person name="Vattathil S.V."/>
            <person name="Vee V.V."/>
            <person name="Walker D.W."/>
            <person name="Weissenberger G.W."/>
            <person name="White C.W."/>
            <person name="Williams A.W."/>
            <person name="Woodworth J.W."/>
            <person name="Wright R.W."/>
            <person name="Zhu Y.Z."/>
            <person name="Han Y.H."/>
            <person name="Newsham I.N."/>
            <person name="Nazareth L.N."/>
            <person name="Worley K.W."/>
            <person name="Muzny D.M."/>
            <person name="Rogers J.R."/>
            <person name="Gibbs R.G."/>
        </authorList>
    </citation>
    <scope>NUCLEOTIDE SEQUENCE [LARGE SCALE GENOMIC DNA]</scope>
</reference>
<proteinExistence type="predicted"/>
<evidence type="ECO:0000313" key="1">
    <source>
        <dbReference type="Ensembl" id="ENSPANP00000036465.2"/>
    </source>
</evidence>
<name>A0A2I3ML92_PAPAN</name>
<evidence type="ECO:0000313" key="2">
    <source>
        <dbReference type="Proteomes" id="UP000028761"/>
    </source>
</evidence>
<reference evidence="1" key="3">
    <citation type="submission" date="2025-09" db="UniProtKB">
        <authorList>
            <consortium name="Ensembl"/>
        </authorList>
    </citation>
    <scope>IDENTIFICATION</scope>
</reference>